<evidence type="ECO:0000256" key="2">
    <source>
        <dbReference type="SAM" id="MobiDB-lite"/>
    </source>
</evidence>
<dbReference type="OrthoDB" id="6022555at2759"/>
<dbReference type="Pfam" id="PF15275">
    <property type="entry name" value="PEHE"/>
    <property type="match status" value="1"/>
</dbReference>
<evidence type="ECO:0000259" key="3">
    <source>
        <dbReference type="PROSITE" id="PS52052"/>
    </source>
</evidence>
<feature type="compositionally biased region" description="Polar residues" evidence="2">
    <location>
        <begin position="571"/>
        <end position="591"/>
    </location>
</feature>
<reference evidence="4" key="1">
    <citation type="submission" date="2020-05" db="UniProtKB">
        <authorList>
            <consortium name="EnsemblMetazoa"/>
        </authorList>
    </citation>
    <scope>IDENTIFICATION</scope>
    <source>
        <strain evidence="4">USDA</strain>
    </source>
</reference>
<feature type="region of interest" description="Disordered" evidence="2">
    <location>
        <begin position="571"/>
        <end position="595"/>
    </location>
</feature>
<evidence type="ECO:0000313" key="5">
    <source>
        <dbReference type="Proteomes" id="UP000095300"/>
    </source>
</evidence>
<feature type="domain" description="PEHE" evidence="3">
    <location>
        <begin position="440"/>
        <end position="562"/>
    </location>
</feature>
<dbReference type="EnsemblMetazoa" id="SCAU014436-RA">
    <property type="protein sequence ID" value="SCAU014436-PA"/>
    <property type="gene ID" value="SCAU014436"/>
</dbReference>
<accession>A0A1I8Q6Z5</accession>
<keyword evidence="1" id="KW-0175">Coiled coil</keyword>
<dbReference type="GO" id="GO:0072487">
    <property type="term" value="C:MSL complex"/>
    <property type="evidence" value="ECO:0007669"/>
    <property type="project" value="InterPro"/>
</dbReference>
<proteinExistence type="predicted"/>
<dbReference type="SMART" id="SM01300">
    <property type="entry name" value="PEHE"/>
    <property type="match status" value="1"/>
</dbReference>
<dbReference type="PROSITE" id="PS52052">
    <property type="entry name" value="PEHE"/>
    <property type="match status" value="1"/>
</dbReference>
<sequence>MEGKCNKAPNNTNNKYLDHVYCHPTQAKSVYNNNMTSGNGGGGITPNTNSDVLALLKENKQLKGMLILHLDLIQEQSDQLMALRARNAALENSVQELQRQLQKQIKRSGEISTLPPPPLAKIQCKTSSVTTNIAAVSTPSTAENKTSPGSQGVSNIIGVCNGKFINKIVLQRVSSARGKQRSENQTSFRKCAKTVNLDILDAEEIIEDDHEDENDDGNEEEITEEAQEDVETENDDDQDEVGEAVDTADKSNDLQAHIIDDFYDTGNSTEDSNEVLAVQSKRLRLKQAAKQSLVVPRGAKPSVSPASTTTNDGQTAFKAVSAANTAVSRGKQMTIMRWHAPDYHTDESVSCDSTAETEKRSTSVTSFSPPKPSTNANDETKRYRHTIESHHSHPRPKVRKCTYISTPQLYSTREWKDEPFSSDYDYEALKSEIKLAKMEKLEIPKWTEHELTPSYCIEGTEDLSDDIFFKRHAKLEVDEKRRKKWDVQQIREQRRIERLKRRHCKDEIQHPHESTSLHSFYPTTENIQTICYVQDLPVQAFGEMIPRIASSFGDRKDFLLPWLDKAQLQYNNDNNKKPTVTTLNSSGEVTTSSQSQNQMLNSSFVMLKKRKRQQSSTFGTSHPTSRQRSLATKSTPVTLSIPASNPVVATSTSCAATASINCSTNVKT</sequence>
<feature type="compositionally biased region" description="Acidic residues" evidence="2">
    <location>
        <begin position="202"/>
        <end position="243"/>
    </location>
</feature>
<dbReference type="KEGG" id="scac:106090339"/>
<evidence type="ECO:0000313" key="4">
    <source>
        <dbReference type="EnsemblMetazoa" id="SCAU014436-PA"/>
    </source>
</evidence>
<dbReference type="VEuPathDB" id="VectorBase:SCAU014436"/>
<dbReference type="Gene3D" id="6.10.250.2000">
    <property type="match status" value="1"/>
</dbReference>
<organism evidence="4 5">
    <name type="scientific">Stomoxys calcitrans</name>
    <name type="common">Stable fly</name>
    <name type="synonym">Conops calcitrans</name>
    <dbReference type="NCBI Taxonomy" id="35570"/>
    <lineage>
        <taxon>Eukaryota</taxon>
        <taxon>Metazoa</taxon>
        <taxon>Ecdysozoa</taxon>
        <taxon>Arthropoda</taxon>
        <taxon>Hexapoda</taxon>
        <taxon>Insecta</taxon>
        <taxon>Pterygota</taxon>
        <taxon>Neoptera</taxon>
        <taxon>Endopterygota</taxon>
        <taxon>Diptera</taxon>
        <taxon>Brachycera</taxon>
        <taxon>Muscomorpha</taxon>
        <taxon>Muscoidea</taxon>
        <taxon>Muscidae</taxon>
        <taxon>Stomoxys</taxon>
    </lineage>
</organism>
<dbReference type="InterPro" id="IPR029332">
    <property type="entry name" value="PEHE_dom"/>
</dbReference>
<feature type="region of interest" description="Disordered" evidence="2">
    <location>
        <begin position="202"/>
        <end position="252"/>
    </location>
</feature>
<feature type="compositionally biased region" description="Polar residues" evidence="2">
    <location>
        <begin position="614"/>
        <end position="637"/>
    </location>
</feature>
<protein>
    <recommendedName>
        <fullName evidence="3">PEHE domain-containing protein</fullName>
    </recommendedName>
</protein>
<dbReference type="Proteomes" id="UP000095300">
    <property type="component" value="Unassembled WGS sequence"/>
</dbReference>
<dbReference type="PANTHER" id="PTHR21656">
    <property type="entry name" value="MALE-SPECIFIC LETHAL-1 PROTEIN"/>
    <property type="match status" value="1"/>
</dbReference>
<dbReference type="GO" id="GO:0003682">
    <property type="term" value="F:chromatin binding"/>
    <property type="evidence" value="ECO:0007669"/>
    <property type="project" value="TreeGrafter"/>
</dbReference>
<feature type="compositionally biased region" description="Polar residues" evidence="2">
    <location>
        <begin position="362"/>
        <end position="377"/>
    </location>
</feature>
<keyword evidence="5" id="KW-1185">Reference proteome</keyword>
<dbReference type="STRING" id="35570.A0A1I8Q6Z5"/>
<dbReference type="InterPro" id="IPR026711">
    <property type="entry name" value="Msl-1"/>
</dbReference>
<feature type="region of interest" description="Disordered" evidence="2">
    <location>
        <begin position="344"/>
        <end position="381"/>
    </location>
</feature>
<feature type="coiled-coil region" evidence="1">
    <location>
        <begin position="73"/>
        <end position="107"/>
    </location>
</feature>
<feature type="region of interest" description="Disordered" evidence="2">
    <location>
        <begin position="611"/>
        <end position="637"/>
    </location>
</feature>
<dbReference type="PANTHER" id="PTHR21656:SF2">
    <property type="entry name" value="MALE-SPECIFIC LETHAL 1 HOMOLOG"/>
    <property type="match status" value="1"/>
</dbReference>
<dbReference type="AlphaFoldDB" id="A0A1I8Q6Z5"/>
<gene>
    <name evidence="4" type="primary">106090339</name>
</gene>
<evidence type="ECO:0000256" key="1">
    <source>
        <dbReference type="SAM" id="Coils"/>
    </source>
</evidence>
<name>A0A1I8Q6Z5_STOCA</name>